<sequence length="723" mass="81680">MRAEYREFIASKEITTSPKAIEMPADSLSPVLFPFQRTLVSWALRKGRAALFADCGLGKTLMQLEFARHIPGNVLIIAPLAVSQQTIREALKINIEARLCRSQDEVSPGISVTNYEMVHHFDPGKFKGVVLDESSILKGIDGKTRELLTRMFQQTEYKLCCTATPAPNDIAEIANHAEFLGILTRAELLATFFVHDDKWRLKGHAAGAFYHWLASWSMSLNTPSDIGFPPNGYNLPELTIDPHFVATSYVPEGMLFPMGLHGIQDRARVRRNTLDERIGKAVELVRGSPGQWLVWCGLNDEGRKLHDELEGSVLIEGADSPENKADRLMAFVDGKTRILITKPRIAGFGMNFQNCNQMVFVGLSDSYEAYYHSIRRSWRFGQEHPVKAHIVLSDQEVAIYDNVLGKEKQAKHMTQELIGHVGDFEKLELGGDPRRNQDITARTEMGKHWTMAMGDCVEVLSELKDESMDMAVFSPPFLSLYTYTSSLRDIGNCKNDDEFWGHFEYVASHLLRVIKAGRICAVHVAQVPAQKVKDGYIGLKDFRGDMIRCFIDQGWIYHGEVTIDKNPQAQAVRTKAKGLLFIQLKKDSSWLRSGLADYIIVFRKPGDNQVPIKPDISNDTWIEWAHPVWYGIRETDTLSVAEARNEKDERHIAPLQLGTIERCIKLWSNPDELVLSPFAGIGSEGYKAIEMGRRFFGIELKESYFEQAVKNLRTAEAKSPRLF</sequence>
<feature type="domain" description="Helicase ATP-binding" evidence="4">
    <location>
        <begin position="40"/>
        <end position="183"/>
    </location>
</feature>
<dbReference type="SUPFAM" id="SSF52540">
    <property type="entry name" value="P-loop containing nucleoside triphosphate hydrolases"/>
    <property type="match status" value="2"/>
</dbReference>
<dbReference type="SMART" id="SM00487">
    <property type="entry name" value="DEXDc"/>
    <property type="match status" value="1"/>
</dbReference>
<dbReference type="Pfam" id="PF01555">
    <property type="entry name" value="N6_N4_Mtase"/>
    <property type="match status" value="1"/>
</dbReference>
<dbReference type="EMBL" id="LAZR01000523">
    <property type="protein sequence ID" value="KKN65497.1"/>
    <property type="molecule type" value="Genomic_DNA"/>
</dbReference>
<dbReference type="PRINTS" id="PR00508">
    <property type="entry name" value="S21N4MTFRASE"/>
</dbReference>
<evidence type="ECO:0000256" key="1">
    <source>
        <dbReference type="ARBA" id="ARBA00022603"/>
    </source>
</evidence>
<gene>
    <name evidence="6" type="ORF">LCGC14_0481010</name>
</gene>
<keyword evidence="3" id="KW-0378">Hydrolase</keyword>
<dbReference type="AlphaFoldDB" id="A0A0F9SSJ2"/>
<dbReference type="InterPro" id="IPR014001">
    <property type="entry name" value="Helicase_ATP-bd"/>
</dbReference>
<evidence type="ECO:0000259" key="4">
    <source>
        <dbReference type="PROSITE" id="PS51192"/>
    </source>
</evidence>
<evidence type="ECO:0000256" key="3">
    <source>
        <dbReference type="ARBA" id="ARBA00022801"/>
    </source>
</evidence>
<dbReference type="PANTHER" id="PTHR45766:SF6">
    <property type="entry name" value="SWI_SNF-RELATED MATRIX-ASSOCIATED ACTIN-DEPENDENT REGULATOR OF CHROMATIN SUBFAMILY A-LIKE PROTEIN 1"/>
    <property type="match status" value="1"/>
</dbReference>
<dbReference type="PROSITE" id="PS51192">
    <property type="entry name" value="HELICASE_ATP_BIND_1"/>
    <property type="match status" value="1"/>
</dbReference>
<dbReference type="GO" id="GO:0016787">
    <property type="term" value="F:hydrolase activity"/>
    <property type="evidence" value="ECO:0007669"/>
    <property type="project" value="UniProtKB-KW"/>
</dbReference>
<name>A0A0F9SSJ2_9ZZZZ</name>
<dbReference type="PANTHER" id="PTHR45766">
    <property type="entry name" value="DNA ANNEALING HELICASE AND ENDONUCLEASE ZRANB3 FAMILY MEMBER"/>
    <property type="match status" value="1"/>
</dbReference>
<dbReference type="InterPro" id="IPR001650">
    <property type="entry name" value="Helicase_C-like"/>
</dbReference>
<protein>
    <recommendedName>
        <fullName evidence="7">Helicase ATP-binding domain-containing protein</fullName>
    </recommendedName>
</protein>
<dbReference type="GO" id="GO:0003677">
    <property type="term" value="F:DNA binding"/>
    <property type="evidence" value="ECO:0007669"/>
    <property type="project" value="InterPro"/>
</dbReference>
<dbReference type="Gene3D" id="3.40.50.300">
    <property type="entry name" value="P-loop containing nucleotide triphosphate hydrolases"/>
    <property type="match status" value="2"/>
</dbReference>
<dbReference type="SUPFAM" id="SSF53335">
    <property type="entry name" value="S-adenosyl-L-methionine-dependent methyltransferases"/>
    <property type="match status" value="1"/>
</dbReference>
<dbReference type="InterPro" id="IPR002941">
    <property type="entry name" value="DNA_methylase_N4/N6"/>
</dbReference>
<evidence type="ECO:0000313" key="6">
    <source>
        <dbReference type="EMBL" id="KKN65497.1"/>
    </source>
</evidence>
<evidence type="ECO:0008006" key="7">
    <source>
        <dbReference type="Google" id="ProtNLM"/>
    </source>
</evidence>
<dbReference type="InterPro" id="IPR001091">
    <property type="entry name" value="RM_Methyltransferase"/>
</dbReference>
<keyword evidence="2" id="KW-0808">Transferase</keyword>
<reference evidence="6" key="1">
    <citation type="journal article" date="2015" name="Nature">
        <title>Complex archaea that bridge the gap between prokaryotes and eukaryotes.</title>
        <authorList>
            <person name="Spang A."/>
            <person name="Saw J.H."/>
            <person name="Jorgensen S.L."/>
            <person name="Zaremba-Niedzwiedzka K."/>
            <person name="Martijn J."/>
            <person name="Lind A.E."/>
            <person name="van Eijk R."/>
            <person name="Schleper C."/>
            <person name="Guy L."/>
            <person name="Ettema T.J."/>
        </authorList>
    </citation>
    <scope>NUCLEOTIDE SEQUENCE</scope>
</reference>
<comment type="caution">
    <text evidence="6">The sequence shown here is derived from an EMBL/GenBank/DDBJ whole genome shotgun (WGS) entry which is preliminary data.</text>
</comment>
<dbReference type="GO" id="GO:0032259">
    <property type="term" value="P:methylation"/>
    <property type="evidence" value="ECO:0007669"/>
    <property type="project" value="UniProtKB-KW"/>
</dbReference>
<organism evidence="6">
    <name type="scientific">marine sediment metagenome</name>
    <dbReference type="NCBI Taxonomy" id="412755"/>
    <lineage>
        <taxon>unclassified sequences</taxon>
        <taxon>metagenomes</taxon>
        <taxon>ecological metagenomes</taxon>
    </lineage>
</organism>
<feature type="domain" description="Helicase C-terminal" evidence="5">
    <location>
        <begin position="277"/>
        <end position="425"/>
    </location>
</feature>
<evidence type="ECO:0000259" key="5">
    <source>
        <dbReference type="PROSITE" id="PS51194"/>
    </source>
</evidence>
<dbReference type="InterPro" id="IPR027417">
    <property type="entry name" value="P-loop_NTPase"/>
</dbReference>
<dbReference type="Pfam" id="PF00271">
    <property type="entry name" value="Helicase_C"/>
    <property type="match status" value="1"/>
</dbReference>
<dbReference type="PROSITE" id="PS51194">
    <property type="entry name" value="HELICASE_CTER"/>
    <property type="match status" value="1"/>
</dbReference>
<keyword evidence="1" id="KW-0489">Methyltransferase</keyword>
<proteinExistence type="predicted"/>
<dbReference type="Gene3D" id="3.40.50.150">
    <property type="entry name" value="Vaccinia Virus protein VP39"/>
    <property type="match status" value="1"/>
</dbReference>
<accession>A0A0F9SSJ2</accession>
<evidence type="ECO:0000256" key="2">
    <source>
        <dbReference type="ARBA" id="ARBA00022679"/>
    </source>
</evidence>
<dbReference type="InterPro" id="IPR029063">
    <property type="entry name" value="SAM-dependent_MTases_sf"/>
</dbReference>
<dbReference type="GO" id="GO:0008170">
    <property type="term" value="F:N-methyltransferase activity"/>
    <property type="evidence" value="ECO:0007669"/>
    <property type="project" value="InterPro"/>
</dbReference>